<organism evidence="1">
    <name type="scientific">uncultured Caudovirales phage</name>
    <dbReference type="NCBI Taxonomy" id="2100421"/>
    <lineage>
        <taxon>Viruses</taxon>
        <taxon>Duplodnaviria</taxon>
        <taxon>Heunggongvirae</taxon>
        <taxon>Uroviricota</taxon>
        <taxon>Caudoviricetes</taxon>
        <taxon>Peduoviridae</taxon>
        <taxon>Maltschvirus</taxon>
        <taxon>Maltschvirus maltsch</taxon>
    </lineage>
</organism>
<proteinExistence type="predicted"/>
<accession>A0A6J7WTU8</accession>
<evidence type="ECO:0000313" key="1">
    <source>
        <dbReference type="EMBL" id="CAB5221396.1"/>
    </source>
</evidence>
<gene>
    <name evidence="1" type="ORF">UFOVP247_155</name>
</gene>
<sequence length="185" mass="20593">MSDLTTQITITESGLLTSQPQNANFLSPLGFRFSLKRSPNLNFFATDANIPSFDIGYVEMPSPFKIIELPGDKPKFGDFNITFKVDEGLQNYLEIFNWIAKIGYPENFEQFASVRNTATGSGQGTVSDGTLTILNSAMDPTTEIRFENMFPYSLSEVNFTTADSTVNYVTARAAFKFNMMKIVAL</sequence>
<protein>
    <submittedName>
        <fullName evidence="1">Tail completion and sheath stabilizer protein</fullName>
    </submittedName>
</protein>
<name>A0A6J7WTU8_9CAUD</name>
<reference evidence="1" key="1">
    <citation type="submission" date="2020-05" db="EMBL/GenBank/DDBJ databases">
        <authorList>
            <person name="Chiriac C."/>
            <person name="Salcher M."/>
            <person name="Ghai R."/>
            <person name="Kavagutti S V."/>
        </authorList>
    </citation>
    <scope>NUCLEOTIDE SEQUENCE</scope>
</reference>
<dbReference type="EMBL" id="LR798288">
    <property type="protein sequence ID" value="CAB5221396.1"/>
    <property type="molecule type" value="Genomic_DNA"/>
</dbReference>